<dbReference type="AlphaFoldDB" id="A0A419F392"/>
<evidence type="ECO:0000313" key="3">
    <source>
        <dbReference type="Proteomes" id="UP000285961"/>
    </source>
</evidence>
<dbReference type="EMBL" id="QZKI01000040">
    <property type="protein sequence ID" value="RJP72755.1"/>
    <property type="molecule type" value="Genomic_DNA"/>
</dbReference>
<proteinExistence type="predicted"/>
<dbReference type="SUPFAM" id="SSF51658">
    <property type="entry name" value="Xylose isomerase-like"/>
    <property type="match status" value="1"/>
</dbReference>
<dbReference type="Proteomes" id="UP000285961">
    <property type="component" value="Unassembled WGS sequence"/>
</dbReference>
<reference evidence="2 3" key="1">
    <citation type="journal article" date="2017" name="ISME J.">
        <title>Energy and carbon metabolisms in a deep terrestrial subsurface fluid microbial community.</title>
        <authorList>
            <person name="Momper L."/>
            <person name="Jungbluth S.P."/>
            <person name="Lee M.D."/>
            <person name="Amend J.P."/>
        </authorList>
    </citation>
    <scope>NUCLEOTIDE SEQUENCE [LARGE SCALE GENOMIC DNA]</scope>
    <source>
        <strain evidence="2">SURF_17</strain>
    </source>
</reference>
<comment type="caution">
    <text evidence="2">The sequence shown here is derived from an EMBL/GenBank/DDBJ whole genome shotgun (WGS) entry which is preliminary data.</text>
</comment>
<evidence type="ECO:0000259" key="1">
    <source>
        <dbReference type="Pfam" id="PF01261"/>
    </source>
</evidence>
<feature type="domain" description="Xylose isomerase-like TIM barrel" evidence="1">
    <location>
        <begin position="19"/>
        <end position="308"/>
    </location>
</feature>
<keyword evidence="2" id="KW-0413">Isomerase</keyword>
<evidence type="ECO:0000313" key="2">
    <source>
        <dbReference type="EMBL" id="RJP72755.1"/>
    </source>
</evidence>
<name>A0A419F392_9BACT</name>
<protein>
    <submittedName>
        <fullName evidence="2">Sugar phosphate isomerase/epimerase</fullName>
    </submittedName>
</protein>
<sequence length="322" mass="36433">MKVGVFTPLFFSLSVDEILDKLAELGVEMVEIGTGNYPGNAHCDIDELLANERVLREYHDKFADRKIQISGLSCQGNPLHPDAEFAKSNHVTWRKTVQLAEKLGVEVVTFFSGCPGDSEGSKYPNWVVCPWPQDFLDILEWQWNEKVIPYWKEEAKFAKSHHIEKIALEMHPGMVVYNPETLLKLRAAAGDTIGANFDPSHLFWQGIDPVAAIRKLAGVIYHVHAKDTYIDPINCSVNGVLDTKHYGSVTQRSWNFRTVGYGHDYKTWKDIVSALRGIGYDYVLSIEHEDIIASPDEGLKKAIKFLREVVFTEEPPGGMWWA</sequence>
<dbReference type="PANTHER" id="PTHR12110:SF21">
    <property type="entry name" value="XYLOSE ISOMERASE-LIKE TIM BARREL DOMAIN-CONTAINING PROTEIN"/>
    <property type="match status" value="1"/>
</dbReference>
<gene>
    <name evidence="2" type="ORF">C4532_05610</name>
</gene>
<dbReference type="PANTHER" id="PTHR12110">
    <property type="entry name" value="HYDROXYPYRUVATE ISOMERASE"/>
    <property type="match status" value="1"/>
</dbReference>
<dbReference type="InterPro" id="IPR050312">
    <property type="entry name" value="IolE/XylAMocC-like"/>
</dbReference>
<accession>A0A419F392</accession>
<dbReference type="GO" id="GO:0016853">
    <property type="term" value="F:isomerase activity"/>
    <property type="evidence" value="ECO:0007669"/>
    <property type="project" value="UniProtKB-KW"/>
</dbReference>
<dbReference type="Gene3D" id="3.20.20.150">
    <property type="entry name" value="Divalent-metal-dependent TIM barrel enzymes"/>
    <property type="match status" value="1"/>
</dbReference>
<dbReference type="InterPro" id="IPR013022">
    <property type="entry name" value="Xyl_isomerase-like_TIM-brl"/>
</dbReference>
<dbReference type="Pfam" id="PF01261">
    <property type="entry name" value="AP_endonuc_2"/>
    <property type="match status" value="1"/>
</dbReference>
<dbReference type="InterPro" id="IPR036237">
    <property type="entry name" value="Xyl_isomerase-like_sf"/>
</dbReference>
<organism evidence="2 3">
    <name type="scientific">Candidatus Abyssobacteria bacterium SURF_17</name>
    <dbReference type="NCBI Taxonomy" id="2093361"/>
    <lineage>
        <taxon>Bacteria</taxon>
        <taxon>Pseudomonadati</taxon>
        <taxon>Candidatus Hydrogenedentota</taxon>
        <taxon>Candidatus Abyssobacteria</taxon>
    </lineage>
</organism>